<dbReference type="PROSITE" id="PS00107">
    <property type="entry name" value="PROTEIN_KINASE_ATP"/>
    <property type="match status" value="1"/>
</dbReference>
<dbReference type="Proteomes" id="UP001152797">
    <property type="component" value="Unassembled WGS sequence"/>
</dbReference>
<feature type="region of interest" description="Disordered" evidence="5">
    <location>
        <begin position="227"/>
        <end position="269"/>
    </location>
</feature>
<dbReference type="InterPro" id="IPR051681">
    <property type="entry name" value="Ser/Thr_Kinases-Pseudokinases"/>
</dbReference>
<evidence type="ECO:0000256" key="4">
    <source>
        <dbReference type="PROSITE-ProRule" id="PRU10141"/>
    </source>
</evidence>
<evidence type="ECO:0000313" key="8">
    <source>
        <dbReference type="EMBL" id="CAL4790637.1"/>
    </source>
</evidence>
<dbReference type="Gene3D" id="1.10.510.10">
    <property type="entry name" value="Transferase(Phosphotransferase) domain 1"/>
    <property type="match status" value="1"/>
</dbReference>
<comment type="caution">
    <text evidence="7">The sequence shown here is derived from an EMBL/GenBank/DDBJ whole genome shotgun (WGS) entry which is preliminary data.</text>
</comment>
<evidence type="ECO:0000256" key="3">
    <source>
        <dbReference type="ARBA" id="ARBA00022840"/>
    </source>
</evidence>
<name>A0A9P1GA65_9DINO</name>
<keyword evidence="3 4" id="KW-0067">ATP-binding</keyword>
<dbReference type="EMBL" id="CAMXCT030003246">
    <property type="protein sequence ID" value="CAL4790637.1"/>
    <property type="molecule type" value="Genomic_DNA"/>
</dbReference>
<evidence type="ECO:0000259" key="6">
    <source>
        <dbReference type="PROSITE" id="PS50011"/>
    </source>
</evidence>
<organism evidence="7">
    <name type="scientific">Cladocopium goreaui</name>
    <dbReference type="NCBI Taxonomy" id="2562237"/>
    <lineage>
        <taxon>Eukaryota</taxon>
        <taxon>Sar</taxon>
        <taxon>Alveolata</taxon>
        <taxon>Dinophyceae</taxon>
        <taxon>Suessiales</taxon>
        <taxon>Symbiodiniaceae</taxon>
        <taxon>Cladocopium</taxon>
    </lineage>
</organism>
<dbReference type="AlphaFoldDB" id="A0A9P1GA65"/>
<gene>
    <name evidence="7" type="ORF">C1SCF055_LOCUS29198</name>
</gene>
<dbReference type="EMBL" id="CAMXCT010003246">
    <property type="protein sequence ID" value="CAI4003325.1"/>
    <property type="molecule type" value="Genomic_DNA"/>
</dbReference>
<sequence>MDSNYLWPCRLAQAQLHLDDVHEALLGREQSSLQRAGERLRRSEKAIESPNPAAEAEVRTWLGYGLLLQGDVEKAAEKLSQASRVSNQASTHLFQALAFQVLGRDGNSALNVAKHCEPRLREVAHRLLPALPSRLQAHLDQLFDETPAQFGYRSTATPAAPSRVSDYQMGQKVEVYSKSAGRWLPAEIIQAEVETVKVRYGATGDPSKDLQFFEKLLLRSSENLRPVKAQSLGKQGPAEKGIDVDSGASRGKSPRPSPMAPKDLAPPRRACVTNKEVVQEAAARDSNNFMLNPEDLQVGKVLGSGGFGAVYRGTFRGEEVAIKKLHLVDGQVSPEQLEEFKKEVCNLQALRHPRLVSFIGCALKIPSLMIVTEYMPNGSLYEALHQRKLKIEHERRHHIAKQVSEGVTFLRSKTPPFVHRDLKSMNVIMDYELNAKLCDFGLTQSMEKTHISRRDNEGGSPRYMAPELFDSKGKITEKVDVWALGCLVVEVISNRLPHEECTSIQQVMTKTLVEKQLPFTDWRELRHPTPCRALFHLST</sequence>
<evidence type="ECO:0000313" key="7">
    <source>
        <dbReference type="EMBL" id="CAI4003325.1"/>
    </source>
</evidence>
<feature type="domain" description="Protein kinase" evidence="6">
    <location>
        <begin position="296"/>
        <end position="539"/>
    </location>
</feature>
<keyword evidence="1" id="KW-0723">Serine/threonine-protein kinase</keyword>
<feature type="binding site" evidence="4">
    <location>
        <position position="324"/>
    </location>
    <ligand>
        <name>ATP</name>
        <dbReference type="ChEBI" id="CHEBI:30616"/>
    </ligand>
</feature>
<dbReference type="EMBL" id="CAMXCT020003246">
    <property type="protein sequence ID" value="CAL1156700.1"/>
    <property type="molecule type" value="Genomic_DNA"/>
</dbReference>
<dbReference type="InterPro" id="IPR017441">
    <property type="entry name" value="Protein_kinase_ATP_BS"/>
</dbReference>
<dbReference type="PROSITE" id="PS00108">
    <property type="entry name" value="PROTEIN_KINASE_ST"/>
    <property type="match status" value="1"/>
</dbReference>
<dbReference type="InterPro" id="IPR011009">
    <property type="entry name" value="Kinase-like_dom_sf"/>
</dbReference>
<proteinExistence type="predicted"/>
<dbReference type="InterPro" id="IPR001245">
    <property type="entry name" value="Ser-Thr/Tyr_kinase_cat_dom"/>
</dbReference>
<reference evidence="7" key="1">
    <citation type="submission" date="2022-10" db="EMBL/GenBank/DDBJ databases">
        <authorList>
            <person name="Chen Y."/>
            <person name="Dougan E. K."/>
            <person name="Chan C."/>
            <person name="Rhodes N."/>
            <person name="Thang M."/>
        </authorList>
    </citation>
    <scope>NUCLEOTIDE SEQUENCE</scope>
</reference>
<dbReference type="GO" id="GO:0004674">
    <property type="term" value="F:protein serine/threonine kinase activity"/>
    <property type="evidence" value="ECO:0007669"/>
    <property type="project" value="UniProtKB-KW"/>
</dbReference>
<reference evidence="8 9" key="2">
    <citation type="submission" date="2024-05" db="EMBL/GenBank/DDBJ databases">
        <authorList>
            <person name="Chen Y."/>
            <person name="Shah S."/>
            <person name="Dougan E. K."/>
            <person name="Thang M."/>
            <person name="Chan C."/>
        </authorList>
    </citation>
    <scope>NUCLEOTIDE SEQUENCE [LARGE SCALE GENOMIC DNA]</scope>
</reference>
<dbReference type="PANTHER" id="PTHR44329">
    <property type="entry name" value="SERINE/THREONINE-PROTEIN KINASE TNNI3K-RELATED"/>
    <property type="match status" value="1"/>
</dbReference>
<dbReference type="PROSITE" id="PS50011">
    <property type="entry name" value="PROTEIN_KINASE_DOM"/>
    <property type="match status" value="1"/>
</dbReference>
<evidence type="ECO:0000256" key="2">
    <source>
        <dbReference type="ARBA" id="ARBA00022741"/>
    </source>
</evidence>
<dbReference type="PANTHER" id="PTHR44329:SF298">
    <property type="entry name" value="MIXED LINEAGE KINASE DOMAIN-LIKE PROTEIN"/>
    <property type="match status" value="1"/>
</dbReference>
<dbReference type="SMART" id="SM00220">
    <property type="entry name" value="S_TKc"/>
    <property type="match status" value="1"/>
</dbReference>
<dbReference type="InterPro" id="IPR008271">
    <property type="entry name" value="Ser/Thr_kinase_AS"/>
</dbReference>
<dbReference type="Pfam" id="PF07714">
    <property type="entry name" value="PK_Tyr_Ser-Thr"/>
    <property type="match status" value="1"/>
</dbReference>
<protein>
    <submittedName>
        <fullName evidence="8">Probable serine/threonine-protein kinase DDB_G0267514</fullName>
    </submittedName>
</protein>
<dbReference type="SUPFAM" id="SSF56112">
    <property type="entry name" value="Protein kinase-like (PK-like)"/>
    <property type="match status" value="1"/>
</dbReference>
<dbReference type="GO" id="GO:0005524">
    <property type="term" value="F:ATP binding"/>
    <property type="evidence" value="ECO:0007669"/>
    <property type="project" value="UniProtKB-UniRule"/>
</dbReference>
<keyword evidence="9" id="KW-1185">Reference proteome</keyword>
<keyword evidence="2 4" id="KW-0547">Nucleotide-binding</keyword>
<keyword evidence="8" id="KW-0418">Kinase</keyword>
<keyword evidence="8" id="KW-0808">Transferase</keyword>
<accession>A0A9P1GA65</accession>
<evidence type="ECO:0000256" key="5">
    <source>
        <dbReference type="SAM" id="MobiDB-lite"/>
    </source>
</evidence>
<dbReference type="OrthoDB" id="339325at2759"/>
<evidence type="ECO:0000256" key="1">
    <source>
        <dbReference type="ARBA" id="ARBA00022527"/>
    </source>
</evidence>
<dbReference type="InterPro" id="IPR000719">
    <property type="entry name" value="Prot_kinase_dom"/>
</dbReference>
<evidence type="ECO:0000313" key="9">
    <source>
        <dbReference type="Proteomes" id="UP001152797"/>
    </source>
</evidence>